<evidence type="ECO:0000256" key="4">
    <source>
        <dbReference type="PROSITE-ProRule" id="PRU00335"/>
    </source>
</evidence>
<proteinExistence type="predicted"/>
<dbReference type="PANTHER" id="PTHR47506">
    <property type="entry name" value="TRANSCRIPTIONAL REGULATORY PROTEIN"/>
    <property type="match status" value="1"/>
</dbReference>
<protein>
    <submittedName>
        <fullName evidence="6">TetR family transcriptional regulator</fullName>
    </submittedName>
</protein>
<sequence>MSPPPPDTSTRATILATGQTIMSRKGFSAVGLTEILKDAGVPKGSFYHYFASKDAFGEAMLAAYFDDYLAEMDALFARPGLTGAERLIAYFAAWRDNQGALDCQGRCLAVKLGAEVADLSEPMRLTLKTGTAAIIARMTRMVGDGVADGSVGVTGTAEDVAASLYQLWLGASVMAKIVRTHAPFDAALCSTRQLLGLTP</sequence>
<gene>
    <name evidence="6" type="ORF">MC45_02645</name>
</gene>
<organism evidence="6 7">
    <name type="scientific">Sphingomonas taxi</name>
    <dbReference type="NCBI Taxonomy" id="1549858"/>
    <lineage>
        <taxon>Bacteria</taxon>
        <taxon>Pseudomonadati</taxon>
        <taxon>Pseudomonadota</taxon>
        <taxon>Alphaproteobacteria</taxon>
        <taxon>Sphingomonadales</taxon>
        <taxon>Sphingomonadaceae</taxon>
        <taxon>Sphingomonas</taxon>
    </lineage>
</organism>
<dbReference type="PANTHER" id="PTHR47506:SF6">
    <property type="entry name" value="HTH-TYPE TRANSCRIPTIONAL REPRESSOR NEMR"/>
    <property type="match status" value="1"/>
</dbReference>
<dbReference type="RefSeq" id="WP_038659160.1">
    <property type="nucleotide sequence ID" value="NZ_CP009571.1"/>
</dbReference>
<dbReference type="InterPro" id="IPR036271">
    <property type="entry name" value="Tet_transcr_reg_TetR-rel_C_sf"/>
</dbReference>
<dbReference type="Gene3D" id="1.10.357.10">
    <property type="entry name" value="Tetracycline Repressor, domain 2"/>
    <property type="match status" value="1"/>
</dbReference>
<dbReference type="AlphaFoldDB" id="A0A097ED28"/>
<dbReference type="HOGENOM" id="CLU_069356_28_1_5"/>
<dbReference type="KEGG" id="stax:MC45_02645"/>
<dbReference type="InterPro" id="IPR011075">
    <property type="entry name" value="TetR_C"/>
</dbReference>
<dbReference type="SUPFAM" id="SSF46689">
    <property type="entry name" value="Homeodomain-like"/>
    <property type="match status" value="1"/>
</dbReference>
<evidence type="ECO:0000256" key="3">
    <source>
        <dbReference type="ARBA" id="ARBA00023163"/>
    </source>
</evidence>
<evidence type="ECO:0000256" key="1">
    <source>
        <dbReference type="ARBA" id="ARBA00023015"/>
    </source>
</evidence>
<dbReference type="STRING" id="1549858.MC45_02645"/>
<dbReference type="GO" id="GO:0003677">
    <property type="term" value="F:DNA binding"/>
    <property type="evidence" value="ECO:0007669"/>
    <property type="project" value="UniProtKB-UniRule"/>
</dbReference>
<evidence type="ECO:0000313" key="7">
    <source>
        <dbReference type="Proteomes" id="UP000033200"/>
    </source>
</evidence>
<keyword evidence="3" id="KW-0804">Transcription</keyword>
<keyword evidence="2 4" id="KW-0238">DNA-binding</keyword>
<dbReference type="PRINTS" id="PR00455">
    <property type="entry name" value="HTHTETR"/>
</dbReference>
<name>A0A097ED28_9SPHN</name>
<evidence type="ECO:0000259" key="5">
    <source>
        <dbReference type="PROSITE" id="PS50977"/>
    </source>
</evidence>
<accession>A0A097ED28</accession>
<dbReference type="PROSITE" id="PS50977">
    <property type="entry name" value="HTH_TETR_2"/>
    <property type="match status" value="1"/>
</dbReference>
<feature type="DNA-binding region" description="H-T-H motif" evidence="4">
    <location>
        <begin position="31"/>
        <end position="50"/>
    </location>
</feature>
<reference evidence="6 7" key="1">
    <citation type="submission" date="2014-09" db="EMBL/GenBank/DDBJ databases">
        <title>Using Illumina technology Improving SMRT sequencing Genome Assembly by RASTools.</title>
        <authorList>
            <person name="Zhou Y."/>
            <person name="Ma T."/>
            <person name="Liu T."/>
        </authorList>
    </citation>
    <scope>NUCLEOTIDE SEQUENCE [LARGE SCALE GENOMIC DNA]</scope>
    <source>
        <strain evidence="6 7">ATCC 55669</strain>
    </source>
</reference>
<keyword evidence="7" id="KW-1185">Reference proteome</keyword>
<feature type="domain" description="HTH tetR-type" evidence="5">
    <location>
        <begin position="8"/>
        <end position="68"/>
    </location>
</feature>
<dbReference type="Pfam" id="PF00440">
    <property type="entry name" value="TetR_N"/>
    <property type="match status" value="1"/>
</dbReference>
<evidence type="ECO:0000313" key="6">
    <source>
        <dbReference type="EMBL" id="AIT05478.1"/>
    </source>
</evidence>
<dbReference type="SUPFAM" id="SSF48498">
    <property type="entry name" value="Tetracyclin repressor-like, C-terminal domain"/>
    <property type="match status" value="1"/>
</dbReference>
<dbReference type="EMBL" id="CP009571">
    <property type="protein sequence ID" value="AIT05478.1"/>
    <property type="molecule type" value="Genomic_DNA"/>
</dbReference>
<dbReference type="InterPro" id="IPR009057">
    <property type="entry name" value="Homeodomain-like_sf"/>
</dbReference>
<evidence type="ECO:0000256" key="2">
    <source>
        <dbReference type="ARBA" id="ARBA00023125"/>
    </source>
</evidence>
<dbReference type="Proteomes" id="UP000033200">
    <property type="component" value="Chromosome"/>
</dbReference>
<dbReference type="Pfam" id="PF16925">
    <property type="entry name" value="TetR_C_13"/>
    <property type="match status" value="1"/>
</dbReference>
<dbReference type="eggNOG" id="COG1309">
    <property type="taxonomic scope" value="Bacteria"/>
</dbReference>
<dbReference type="InterPro" id="IPR001647">
    <property type="entry name" value="HTH_TetR"/>
</dbReference>
<keyword evidence="1" id="KW-0805">Transcription regulation</keyword>